<evidence type="ECO:0000313" key="2">
    <source>
        <dbReference type="EMBL" id="TXN31498.1"/>
    </source>
</evidence>
<gene>
    <name evidence="2" type="ORF">FVP33_08135</name>
</gene>
<keyword evidence="1" id="KW-0732">Signal</keyword>
<organism evidence="2 3">
    <name type="scientific">Lacisediminihabitans profunda</name>
    <dbReference type="NCBI Taxonomy" id="2594790"/>
    <lineage>
        <taxon>Bacteria</taxon>
        <taxon>Bacillati</taxon>
        <taxon>Actinomycetota</taxon>
        <taxon>Actinomycetes</taxon>
        <taxon>Micrococcales</taxon>
        <taxon>Microbacteriaceae</taxon>
        <taxon>Lacisediminihabitans</taxon>
    </lineage>
</organism>
<dbReference type="InterPro" id="IPR006311">
    <property type="entry name" value="TAT_signal"/>
</dbReference>
<reference evidence="2 3" key="1">
    <citation type="submission" date="2019-08" db="EMBL/GenBank/DDBJ databases">
        <title>Bacterial whole genome sequence for Glaciihabitans sp. CHu50b-6-2.</title>
        <authorList>
            <person name="Jin L."/>
        </authorList>
    </citation>
    <scope>NUCLEOTIDE SEQUENCE [LARGE SCALE GENOMIC DNA]</scope>
    <source>
        <strain evidence="2 3">CHu50b-6-2</strain>
    </source>
</reference>
<evidence type="ECO:0000256" key="1">
    <source>
        <dbReference type="SAM" id="SignalP"/>
    </source>
</evidence>
<dbReference type="Proteomes" id="UP000321379">
    <property type="component" value="Unassembled WGS sequence"/>
</dbReference>
<accession>A0A5C8UV66</accession>
<feature type="signal peptide" evidence="1">
    <location>
        <begin position="1"/>
        <end position="30"/>
    </location>
</feature>
<dbReference type="EMBL" id="VRMG01000005">
    <property type="protein sequence ID" value="TXN31498.1"/>
    <property type="molecule type" value="Genomic_DNA"/>
</dbReference>
<dbReference type="RefSeq" id="WP_147783085.1">
    <property type="nucleotide sequence ID" value="NZ_VRMG01000005.1"/>
</dbReference>
<sequence>MTGRRRARLGPLVAAALVAALLAGCAPAAARSPVSAADLHRVRQTYIDAAWAGVTHGHPEALRPRVPVTKVVSDWNWLRSRVGCLRAAGLKATLSGDGSSYSLSSTVGQTTLEVAITNYNCAAQFAPVSTFSSGLPQNDYRSLRSYFVGFVRPCLLASGLPSPAPPGRAAFISGDSQGRFWNPYEQVWLGGLPDATIDYFEQRCPPVPSWLALTR</sequence>
<dbReference type="PROSITE" id="PS51318">
    <property type="entry name" value="TAT"/>
    <property type="match status" value="1"/>
</dbReference>
<comment type="caution">
    <text evidence="2">The sequence shown here is derived from an EMBL/GenBank/DDBJ whole genome shotgun (WGS) entry which is preliminary data.</text>
</comment>
<dbReference type="AlphaFoldDB" id="A0A5C8UV66"/>
<name>A0A5C8UV66_9MICO</name>
<evidence type="ECO:0008006" key="4">
    <source>
        <dbReference type="Google" id="ProtNLM"/>
    </source>
</evidence>
<proteinExistence type="predicted"/>
<protein>
    <recommendedName>
        <fullName evidence="4">Lipoprotein</fullName>
    </recommendedName>
</protein>
<feature type="chain" id="PRO_5039431449" description="Lipoprotein" evidence="1">
    <location>
        <begin position="31"/>
        <end position="215"/>
    </location>
</feature>
<evidence type="ECO:0000313" key="3">
    <source>
        <dbReference type="Proteomes" id="UP000321379"/>
    </source>
</evidence>
<keyword evidence="3" id="KW-1185">Reference proteome</keyword>
<dbReference type="PROSITE" id="PS51257">
    <property type="entry name" value="PROKAR_LIPOPROTEIN"/>
    <property type="match status" value="1"/>
</dbReference>